<dbReference type="AlphaFoldDB" id="A0A8W4FHX7"/>
<keyword evidence="1" id="KW-0472">Membrane</keyword>
<dbReference type="GeneTree" id="ENSGT01150000288885"/>
<accession>A0A8W4FHX7</accession>
<reference evidence="2" key="1">
    <citation type="journal article" date="2020" name="Gigascience">
        <title>An improved pig reference genome sequence to enable pig genetics and genomics research.</title>
        <authorList>
            <person name="Warr A."/>
            <person name="Affara N."/>
            <person name="Aken B."/>
            <person name="Beiki H."/>
            <person name="Bickhart D.M."/>
            <person name="Billis K."/>
            <person name="Chow W."/>
            <person name="Eory L."/>
            <person name="Finlayson H.A."/>
            <person name="Flicek P."/>
            <person name="Giron C.G."/>
            <person name="Griffin D.K."/>
            <person name="Hall R."/>
            <person name="Hannum G."/>
            <person name="Hourlier T."/>
            <person name="Howe K."/>
            <person name="Hume D.A."/>
            <person name="Izuogu O."/>
            <person name="Kim K."/>
            <person name="Koren S."/>
            <person name="Liu H."/>
            <person name="Manchanda N."/>
            <person name="Martin F.J."/>
            <person name="Nonneman D.J."/>
            <person name="O'Connor R.E."/>
            <person name="Phillippy A.M."/>
            <person name="Rohrer G.A."/>
            <person name="Rosen B.D."/>
            <person name="Rund L.A."/>
            <person name="Sargent C.A."/>
            <person name="Schook L.B."/>
            <person name="Schroeder S.G."/>
            <person name="Schwartz A.S."/>
            <person name="Skinner B.M."/>
            <person name="Talbot R."/>
            <person name="Tseng E."/>
            <person name="Tuggle C.K."/>
            <person name="Watson M."/>
            <person name="Smith T.P.L."/>
            <person name="Archibald A.L."/>
        </authorList>
    </citation>
    <scope>NUCLEOTIDE SEQUENCE [LARGE SCALE GENOMIC DNA]</scope>
    <source>
        <strain evidence="2">Duroc</strain>
    </source>
</reference>
<dbReference type="Proteomes" id="UP000008227">
    <property type="component" value="Chromosome 15"/>
</dbReference>
<reference evidence="2" key="3">
    <citation type="submission" date="2025-09" db="UniProtKB">
        <authorList>
            <consortium name="Ensembl"/>
        </authorList>
    </citation>
    <scope>IDENTIFICATION</scope>
</reference>
<protein>
    <submittedName>
        <fullName evidence="2">Uncharacterized protein</fullName>
    </submittedName>
</protein>
<evidence type="ECO:0000313" key="3">
    <source>
        <dbReference type="Proteomes" id="UP000008227"/>
    </source>
</evidence>
<reference evidence="2" key="2">
    <citation type="submission" date="2025-08" db="UniProtKB">
        <authorList>
            <consortium name="Ensembl"/>
        </authorList>
    </citation>
    <scope>IDENTIFICATION</scope>
</reference>
<feature type="transmembrane region" description="Helical" evidence="1">
    <location>
        <begin position="56"/>
        <end position="80"/>
    </location>
</feature>
<sequence>MPRNGIAGSKGSSIFSSPRNIHPFFHNGCTNLHSHQQCTRVPFSPHPLQHLLFVDIWMVAVLAAVRWYLTMVFICISLIMRNVEHLFMCFLATYMSSLENCLFRSSAHFLMVLFVFLVLSHRRCL</sequence>
<dbReference type="Ensembl" id="ENSSSCT00000084674.1">
    <property type="protein sequence ID" value="ENSSSCP00000078486.1"/>
    <property type="gene ID" value="ENSSSCG00000047354.1"/>
</dbReference>
<name>A0A8W4FHX7_PIG</name>
<evidence type="ECO:0000256" key="1">
    <source>
        <dbReference type="SAM" id="Phobius"/>
    </source>
</evidence>
<keyword evidence="1" id="KW-0812">Transmembrane</keyword>
<evidence type="ECO:0000313" key="2">
    <source>
        <dbReference type="Ensembl" id="ENSSSCP00000078486.1"/>
    </source>
</evidence>
<organism evidence="2 3">
    <name type="scientific">Sus scrofa</name>
    <name type="common">Pig</name>
    <dbReference type="NCBI Taxonomy" id="9823"/>
    <lineage>
        <taxon>Eukaryota</taxon>
        <taxon>Metazoa</taxon>
        <taxon>Chordata</taxon>
        <taxon>Craniata</taxon>
        <taxon>Vertebrata</taxon>
        <taxon>Euteleostomi</taxon>
        <taxon>Mammalia</taxon>
        <taxon>Eutheria</taxon>
        <taxon>Laurasiatheria</taxon>
        <taxon>Artiodactyla</taxon>
        <taxon>Suina</taxon>
        <taxon>Suidae</taxon>
        <taxon>Sus</taxon>
    </lineage>
</organism>
<proteinExistence type="predicted"/>
<feature type="transmembrane region" description="Helical" evidence="1">
    <location>
        <begin position="101"/>
        <end position="119"/>
    </location>
</feature>
<keyword evidence="3" id="KW-1185">Reference proteome</keyword>
<keyword evidence="1" id="KW-1133">Transmembrane helix</keyword>